<keyword evidence="2" id="KW-1133">Transmembrane helix</keyword>
<keyword evidence="2" id="KW-0812">Transmembrane</keyword>
<dbReference type="Proteomes" id="UP001500831">
    <property type="component" value="Unassembled WGS sequence"/>
</dbReference>
<feature type="transmembrane region" description="Helical" evidence="2">
    <location>
        <begin position="79"/>
        <end position="100"/>
    </location>
</feature>
<feature type="compositionally biased region" description="Basic and acidic residues" evidence="1">
    <location>
        <begin position="186"/>
        <end position="195"/>
    </location>
</feature>
<feature type="region of interest" description="Disordered" evidence="1">
    <location>
        <begin position="100"/>
        <end position="242"/>
    </location>
</feature>
<proteinExistence type="predicted"/>
<keyword evidence="2" id="KW-0472">Membrane</keyword>
<dbReference type="EMBL" id="BAAAVI010000003">
    <property type="protein sequence ID" value="GAA2849498.1"/>
    <property type="molecule type" value="Genomic_DNA"/>
</dbReference>
<comment type="caution">
    <text evidence="3">The sequence shown here is derived from an EMBL/GenBank/DDBJ whole genome shotgun (WGS) entry which is preliminary data.</text>
</comment>
<dbReference type="InterPro" id="IPR012291">
    <property type="entry name" value="CBM2_carb-bd_dom_sf"/>
</dbReference>
<evidence type="ECO:0000256" key="2">
    <source>
        <dbReference type="SAM" id="Phobius"/>
    </source>
</evidence>
<keyword evidence="4" id="KW-1185">Reference proteome</keyword>
<evidence type="ECO:0000313" key="4">
    <source>
        <dbReference type="Proteomes" id="UP001500831"/>
    </source>
</evidence>
<accession>A0ABN3VQB6</accession>
<feature type="compositionally biased region" description="Low complexity" evidence="1">
    <location>
        <begin position="148"/>
        <end position="157"/>
    </location>
</feature>
<evidence type="ECO:0008006" key="5">
    <source>
        <dbReference type="Google" id="ProtNLM"/>
    </source>
</evidence>
<evidence type="ECO:0000313" key="3">
    <source>
        <dbReference type="EMBL" id="GAA2849498.1"/>
    </source>
</evidence>
<protein>
    <recommendedName>
        <fullName evidence="5">CBM2 domain-containing protein</fullName>
    </recommendedName>
</protein>
<name>A0ABN3VQB6_9ACTN</name>
<reference evidence="3 4" key="1">
    <citation type="journal article" date="2019" name="Int. J. Syst. Evol. Microbiol.">
        <title>The Global Catalogue of Microorganisms (GCM) 10K type strain sequencing project: providing services to taxonomists for standard genome sequencing and annotation.</title>
        <authorList>
            <consortium name="The Broad Institute Genomics Platform"/>
            <consortium name="The Broad Institute Genome Sequencing Center for Infectious Disease"/>
            <person name="Wu L."/>
            <person name="Ma J."/>
        </authorList>
    </citation>
    <scope>NUCLEOTIDE SEQUENCE [LARGE SCALE GENOMIC DNA]</scope>
    <source>
        <strain evidence="3 4">JCM 6242</strain>
    </source>
</reference>
<sequence>MGRHGGKGDQGSPDRGRRGPEPAPQPVPRDEPIGRRLRPEESAVTQTGFLGSGWSSEAEPSETAAWPGEKRTSSRTRMAVLTVAAVAAVLGGTVVGVQALTGSEGPADCPAAGCVAAATNQPDPEIDVTEPVDEPAPEEEPEEEPSTEETGGATEATDTAREDAPAPAPTATRRDDATPRPTPTEEPTRAPRVADDPLPTDEPEPSPSPTSQTLVGGHRTEAPSQPFPSETAPAPVQTSAPPPAGGVVITVGADLVQTKKEVYTVKLVVAADEAVTGLALSVPVGGEVTSVQGAEWSQDGETLTIESAEGLAAGEELVVNFTAWGAAEIPESCRSSQGECSVA</sequence>
<evidence type="ECO:0000256" key="1">
    <source>
        <dbReference type="SAM" id="MobiDB-lite"/>
    </source>
</evidence>
<gene>
    <name evidence="3" type="ORF">GCM10010517_06860</name>
</gene>
<feature type="compositionally biased region" description="Acidic residues" evidence="1">
    <location>
        <begin position="124"/>
        <end position="147"/>
    </location>
</feature>
<dbReference type="Gene3D" id="2.60.40.290">
    <property type="match status" value="1"/>
</dbReference>
<feature type="compositionally biased region" description="Low complexity" evidence="1">
    <location>
        <begin position="100"/>
        <end position="118"/>
    </location>
</feature>
<feature type="compositionally biased region" description="Polar residues" evidence="1">
    <location>
        <begin position="43"/>
        <end position="55"/>
    </location>
</feature>
<feature type="region of interest" description="Disordered" evidence="1">
    <location>
        <begin position="1"/>
        <end position="74"/>
    </location>
</feature>
<organism evidence="3 4">
    <name type="scientific">Streptosporangium fragile</name>
    <dbReference type="NCBI Taxonomy" id="46186"/>
    <lineage>
        <taxon>Bacteria</taxon>
        <taxon>Bacillati</taxon>
        <taxon>Actinomycetota</taxon>
        <taxon>Actinomycetes</taxon>
        <taxon>Streptosporangiales</taxon>
        <taxon>Streptosporangiaceae</taxon>
        <taxon>Streptosporangium</taxon>
    </lineage>
</organism>
<feature type="compositionally biased region" description="Basic and acidic residues" evidence="1">
    <location>
        <begin position="28"/>
        <end position="41"/>
    </location>
</feature>